<sequence length="191" mass="20869">MKSFDAGHRKTMSRAVTLEPPFLHNHAVEIPDYTAKGRAAASLKWHSLRAVSSARRVKAAVGAGAGADRNAVVASCASGVEGRITRSPRTVCTQGRLDASISNHPRRPMYVLTPPQHHTPRLASVAASHTVFPLNRGRLWRAPSAPFAPSATHVDVPIYRRRASRCLVAPATRLRRHRVGTRGKSGRSRRR</sequence>
<organism evidence="1 2">
    <name type="scientific">Purpureocillium lilacinum</name>
    <name type="common">Paecilomyces lilacinus</name>
    <dbReference type="NCBI Taxonomy" id="33203"/>
    <lineage>
        <taxon>Eukaryota</taxon>
        <taxon>Fungi</taxon>
        <taxon>Dikarya</taxon>
        <taxon>Ascomycota</taxon>
        <taxon>Pezizomycotina</taxon>
        <taxon>Sordariomycetes</taxon>
        <taxon>Hypocreomycetidae</taxon>
        <taxon>Hypocreales</taxon>
        <taxon>Ophiocordycipitaceae</taxon>
        <taxon>Purpureocillium</taxon>
    </lineage>
</organism>
<accession>A0ABR0BG70</accession>
<protein>
    <submittedName>
        <fullName evidence="1">Uncharacterized protein</fullName>
    </submittedName>
</protein>
<proteinExistence type="predicted"/>
<keyword evidence="2" id="KW-1185">Reference proteome</keyword>
<evidence type="ECO:0000313" key="1">
    <source>
        <dbReference type="EMBL" id="KAK4075274.1"/>
    </source>
</evidence>
<evidence type="ECO:0000313" key="2">
    <source>
        <dbReference type="Proteomes" id="UP001287286"/>
    </source>
</evidence>
<comment type="caution">
    <text evidence="1">The sequence shown here is derived from an EMBL/GenBank/DDBJ whole genome shotgun (WGS) entry which is preliminary data.</text>
</comment>
<gene>
    <name evidence="1" type="ORF">Purlil1_12687</name>
</gene>
<reference evidence="1 2" key="1">
    <citation type="journal article" date="2024" name="Microbiol. Resour. Announc.">
        <title>Genome annotations for the ascomycete fungi Trichoderma harzianum, Trichoderma aggressivum, and Purpureocillium lilacinum.</title>
        <authorList>
            <person name="Beijen E.P.W."/>
            <person name="Ohm R.A."/>
        </authorList>
    </citation>
    <scope>NUCLEOTIDE SEQUENCE [LARGE SCALE GENOMIC DNA]</scope>
    <source>
        <strain evidence="1 2">CBS 150709</strain>
    </source>
</reference>
<dbReference type="EMBL" id="JAWRVI010000122">
    <property type="protein sequence ID" value="KAK4075274.1"/>
    <property type="molecule type" value="Genomic_DNA"/>
</dbReference>
<dbReference type="Proteomes" id="UP001287286">
    <property type="component" value="Unassembled WGS sequence"/>
</dbReference>
<name>A0ABR0BG70_PURLI</name>